<dbReference type="EMBL" id="LJQI01000150">
    <property type="protein sequence ID" value="KPX32198.1"/>
    <property type="molecule type" value="Genomic_DNA"/>
</dbReference>
<gene>
    <name evidence="3" type="ORF">ALO70_04833</name>
</gene>
<dbReference type="PANTHER" id="PTHR30469:SF15">
    <property type="entry name" value="HLYD FAMILY OF SECRETION PROTEINS"/>
    <property type="match status" value="1"/>
</dbReference>
<dbReference type="PROSITE" id="PS51257">
    <property type="entry name" value="PROKAR_LIPOPROTEIN"/>
    <property type="match status" value="1"/>
</dbReference>
<dbReference type="InterPro" id="IPR006143">
    <property type="entry name" value="RND_pump_MFP"/>
</dbReference>
<comment type="similarity">
    <text evidence="1">Belongs to the membrane fusion protein (MFP) (TC 8.A.1) family.</text>
</comment>
<organism evidence="3 4">
    <name type="scientific">Pseudomonas amygdali pv. eriobotryae</name>
    <dbReference type="NCBI Taxonomy" id="129137"/>
    <lineage>
        <taxon>Bacteria</taxon>
        <taxon>Pseudomonadati</taxon>
        <taxon>Pseudomonadota</taxon>
        <taxon>Gammaproteobacteria</taxon>
        <taxon>Pseudomonadales</taxon>
        <taxon>Pseudomonadaceae</taxon>
        <taxon>Pseudomonas</taxon>
        <taxon>Pseudomonas amygdali</taxon>
    </lineage>
</organism>
<dbReference type="PANTHER" id="PTHR30469">
    <property type="entry name" value="MULTIDRUG RESISTANCE PROTEIN MDTA"/>
    <property type="match status" value="1"/>
</dbReference>
<evidence type="ECO:0000259" key="2">
    <source>
        <dbReference type="Pfam" id="PF25967"/>
    </source>
</evidence>
<name>A0A0P9RT58_PSEA0</name>
<dbReference type="Gene3D" id="2.40.50.100">
    <property type="match status" value="1"/>
</dbReference>
<proteinExistence type="inferred from homology"/>
<dbReference type="Pfam" id="PF25967">
    <property type="entry name" value="RND-MFP_C"/>
    <property type="match status" value="1"/>
</dbReference>
<evidence type="ECO:0000313" key="4">
    <source>
        <dbReference type="Proteomes" id="UP000050490"/>
    </source>
</evidence>
<dbReference type="NCBIfam" id="TIGR01730">
    <property type="entry name" value="RND_mfp"/>
    <property type="match status" value="1"/>
</dbReference>
<evidence type="ECO:0000256" key="1">
    <source>
        <dbReference type="ARBA" id="ARBA00009477"/>
    </source>
</evidence>
<dbReference type="Gene3D" id="2.40.420.20">
    <property type="match status" value="1"/>
</dbReference>
<dbReference type="Proteomes" id="UP000050490">
    <property type="component" value="Unassembled WGS sequence"/>
</dbReference>
<accession>A0A0P9RT58</accession>
<dbReference type="AlphaFoldDB" id="A0A0P9RT58"/>
<dbReference type="InterPro" id="IPR058627">
    <property type="entry name" value="MdtA-like_C"/>
</dbReference>
<dbReference type="GO" id="GO:0015562">
    <property type="term" value="F:efflux transmembrane transporter activity"/>
    <property type="evidence" value="ECO:0007669"/>
    <property type="project" value="TreeGrafter"/>
</dbReference>
<dbReference type="Gene3D" id="1.10.287.470">
    <property type="entry name" value="Helix hairpin bin"/>
    <property type="match status" value="1"/>
</dbReference>
<dbReference type="PATRIC" id="fig|129137.4.peg.1545"/>
<reference evidence="3 4" key="1">
    <citation type="submission" date="2015-09" db="EMBL/GenBank/DDBJ databases">
        <title>Genome announcement of multiple Pseudomonas syringae strains.</title>
        <authorList>
            <person name="Thakur S."/>
            <person name="Wang P.W."/>
            <person name="Gong Y."/>
            <person name="Weir B.S."/>
            <person name="Guttman D.S."/>
        </authorList>
    </citation>
    <scope>NUCLEOTIDE SEQUENCE [LARGE SCALE GENOMIC DNA]</scope>
    <source>
        <strain evidence="3 4">ICMP4455</strain>
    </source>
</reference>
<dbReference type="SUPFAM" id="SSF111369">
    <property type="entry name" value="HlyD-like secretion proteins"/>
    <property type="match status" value="1"/>
</dbReference>
<comment type="caution">
    <text evidence="3">The sequence shown here is derived from an EMBL/GenBank/DDBJ whole genome shotgun (WGS) entry which is preliminary data.</text>
</comment>
<protein>
    <submittedName>
        <fullName evidence="3">Secretion protein HlyD</fullName>
    </submittedName>
</protein>
<evidence type="ECO:0000313" key="3">
    <source>
        <dbReference type="EMBL" id="KPX32198.1"/>
    </source>
</evidence>
<sequence length="381" mass="40156">MKPAMRLHPDGFPDLQRCVLHACSIVMIALMVSGCSDKHTASVSAVRAVKVEAARAGEGTTVRFIGTVRQQERASLAFESAGTLTELRVDIGDTVEKDQVLASIDRQPAQLRLQEAQASLRLARAQAVERELNYQRQKRLLAAGSVAQSVVESALASSEQAKAEQVRAQAEQALAHRELDRTRLIAPFAGRVVARHAQPRTVLPAGQVVLDIESTAGQEVVAAIPLALAETLKPGDLARASSTADGTSGFDLALEGISPRADDGLVRTAVFRVLRPASRLPSGITLLVQMHPDTGTQPLSVPVQALWMGTGSNSAEVFVYQPGGTVALRSVSLGTVKDGRALIASGLAVGERVVTAGAAFLQDGETVTLFQPGTRLTGGTQ</sequence>
<feature type="domain" description="Multidrug resistance protein MdtA-like C-terminal permuted SH3" evidence="2">
    <location>
        <begin position="300"/>
        <end position="358"/>
    </location>
</feature>
<dbReference type="GO" id="GO:1990281">
    <property type="term" value="C:efflux pump complex"/>
    <property type="evidence" value="ECO:0007669"/>
    <property type="project" value="TreeGrafter"/>
</dbReference>